<gene>
    <name evidence="6" type="ORF">GCM10010503_45150</name>
</gene>
<dbReference type="Proteomes" id="UP000620224">
    <property type="component" value="Unassembled WGS sequence"/>
</dbReference>
<reference evidence="6" key="1">
    <citation type="journal article" date="2014" name="Int. J. Syst. Evol. Microbiol.">
        <title>Complete genome sequence of Corynebacterium casei LMG S-19264T (=DSM 44701T), isolated from a smear-ripened cheese.</title>
        <authorList>
            <consortium name="US DOE Joint Genome Institute (JGI-PGF)"/>
            <person name="Walter F."/>
            <person name="Albersmeier A."/>
            <person name="Kalinowski J."/>
            <person name="Ruckert C."/>
        </authorList>
    </citation>
    <scope>NUCLEOTIDE SEQUENCE</scope>
    <source>
        <strain evidence="6">JCM 4490</strain>
    </source>
</reference>
<dbReference type="PANTHER" id="PTHR45527:SF1">
    <property type="entry name" value="FATTY ACID SYNTHASE"/>
    <property type="match status" value="1"/>
</dbReference>
<dbReference type="Pfam" id="PF00550">
    <property type="entry name" value="PP-binding"/>
    <property type="match status" value="1"/>
</dbReference>
<dbReference type="Pfam" id="PF00668">
    <property type="entry name" value="Condensation"/>
    <property type="match status" value="1"/>
</dbReference>
<dbReference type="InterPro" id="IPR023213">
    <property type="entry name" value="CAT-like_dom_sf"/>
</dbReference>
<organism evidence="6 7">
    <name type="scientific">Streptomyces lucensis JCM 4490</name>
    <dbReference type="NCBI Taxonomy" id="1306176"/>
    <lineage>
        <taxon>Bacteria</taxon>
        <taxon>Bacillati</taxon>
        <taxon>Actinomycetota</taxon>
        <taxon>Actinomycetes</taxon>
        <taxon>Kitasatosporales</taxon>
        <taxon>Streptomycetaceae</taxon>
        <taxon>Streptomyces</taxon>
    </lineage>
</organism>
<keyword evidence="3" id="KW-0597">Phosphoprotein</keyword>
<dbReference type="SUPFAM" id="SSF52777">
    <property type="entry name" value="CoA-dependent acyltransferases"/>
    <property type="match status" value="2"/>
</dbReference>
<dbReference type="PANTHER" id="PTHR45527">
    <property type="entry name" value="NONRIBOSOMAL PEPTIDE SYNTHETASE"/>
    <property type="match status" value="1"/>
</dbReference>
<sequence>MTDFIESHPLSAQQAHVWRLIQDGAQAYAQAVFEVDGPLDGTRLRAAAESVTLRHGALRTHYDQPPSQASPTAVVQRQPSLLWETEDLSHLSADRQRPAVEEVARRARDGASRTGPGAGRSAWWGTHCVLAPGRHAIVVTTSLLTADSRAFEVLLRDLVHAYEAQPQPEVLQLGQFVQWQRELADEELEAVADADALWERRARTTQPVPARPGLPGDPGDGDDTVAGSLPALPLDRAVVAAAASLADRCGVRPEAVFLAAWHLLLWELTGSGSTTVATAFPGRAYDELEDCLGHLVRWVGVRARAQGADTFEQVVSGVGQELSAVEEVEDCLVDSYARSDPPRWTAAFECKRGPVHETGATTWRVVEDTAESVRYDVKLECLLGPTTAGIVVRTPGRFASVDLRTVAERYGAVLRQVLADPGARLRRGDRTGREEVGPARQQEPRQGAAEPCDAVEAAVVGIYEELLGVGPVGVDDDFFHLGGHSLLAVQLIARVGALFHLELPVSVLFDAAHDDASEGATPRHLAGVVRNTPAGTGLDGNSPASRPRNSLVALRRGGGPALFCIPPAGGDVTGFRDLVRTLSGGFAVYGLQHPAVDGVQEPSVERLAATCLDEIRRVLPRGPFHVLGWSMGGLVAFEVAARLSTLGEDMAAVTLVESYPAECLPAYDTFGIVTGVAEELDRLAGRPVVSGLNELREKPVDAGIDALFRQAETSGVLLTEQEKKALLQQLTLLRAHVSAAQEYRLGSYDGPVTLIQAADEESGLRERSAQLWQRASRGRFERHTLPGGHFSLMREPHVHAVSRLLQKSQESAVLPAENVRTGDARR</sequence>
<evidence type="ECO:0000259" key="5">
    <source>
        <dbReference type="PROSITE" id="PS50075"/>
    </source>
</evidence>
<dbReference type="AlphaFoldDB" id="A0A918JBG5"/>
<dbReference type="InterPro" id="IPR036736">
    <property type="entry name" value="ACP-like_sf"/>
</dbReference>
<dbReference type="Gene3D" id="3.40.50.1820">
    <property type="entry name" value="alpha/beta hydrolase"/>
    <property type="match status" value="1"/>
</dbReference>
<dbReference type="InterPro" id="IPR006162">
    <property type="entry name" value="Ppantetheine_attach_site"/>
</dbReference>
<keyword evidence="2" id="KW-0596">Phosphopantetheine</keyword>
<dbReference type="InterPro" id="IPR029058">
    <property type="entry name" value="AB_hydrolase_fold"/>
</dbReference>
<evidence type="ECO:0000256" key="2">
    <source>
        <dbReference type="ARBA" id="ARBA00022450"/>
    </source>
</evidence>
<dbReference type="Gene3D" id="1.10.1200.10">
    <property type="entry name" value="ACP-like"/>
    <property type="match status" value="1"/>
</dbReference>
<dbReference type="InterPro" id="IPR020802">
    <property type="entry name" value="TesA-like"/>
</dbReference>
<accession>A0A918JBG5</accession>
<dbReference type="Gene3D" id="3.30.559.10">
    <property type="entry name" value="Chloramphenicol acetyltransferase-like domain"/>
    <property type="match status" value="1"/>
</dbReference>
<protein>
    <recommendedName>
        <fullName evidence="5">Carrier domain-containing protein</fullName>
    </recommendedName>
</protein>
<dbReference type="SUPFAM" id="SSF53474">
    <property type="entry name" value="alpha/beta-Hydrolases"/>
    <property type="match status" value="1"/>
</dbReference>
<dbReference type="InterPro" id="IPR001031">
    <property type="entry name" value="Thioesterase"/>
</dbReference>
<dbReference type="GO" id="GO:0008610">
    <property type="term" value="P:lipid biosynthetic process"/>
    <property type="evidence" value="ECO:0007669"/>
    <property type="project" value="UniProtKB-ARBA"/>
</dbReference>
<dbReference type="PROSITE" id="PS00012">
    <property type="entry name" value="PHOSPHOPANTETHEINE"/>
    <property type="match status" value="1"/>
</dbReference>
<dbReference type="SUPFAM" id="SSF47336">
    <property type="entry name" value="ACP-like"/>
    <property type="match status" value="1"/>
</dbReference>
<evidence type="ECO:0000256" key="3">
    <source>
        <dbReference type="ARBA" id="ARBA00022553"/>
    </source>
</evidence>
<dbReference type="InterPro" id="IPR009081">
    <property type="entry name" value="PP-bd_ACP"/>
</dbReference>
<proteinExistence type="predicted"/>
<feature type="region of interest" description="Disordered" evidence="4">
    <location>
        <begin position="92"/>
        <end position="119"/>
    </location>
</feature>
<dbReference type="RefSeq" id="WP_190017131.1">
    <property type="nucleotide sequence ID" value="NZ_BMUE01000010.1"/>
</dbReference>
<dbReference type="GO" id="GO:0005737">
    <property type="term" value="C:cytoplasm"/>
    <property type="evidence" value="ECO:0007669"/>
    <property type="project" value="TreeGrafter"/>
</dbReference>
<dbReference type="GO" id="GO:0031177">
    <property type="term" value="F:phosphopantetheine binding"/>
    <property type="evidence" value="ECO:0007669"/>
    <property type="project" value="TreeGrafter"/>
</dbReference>
<dbReference type="GO" id="GO:0043041">
    <property type="term" value="P:amino acid activation for nonribosomal peptide biosynthetic process"/>
    <property type="evidence" value="ECO:0007669"/>
    <property type="project" value="TreeGrafter"/>
</dbReference>
<dbReference type="GO" id="GO:0044550">
    <property type="term" value="P:secondary metabolite biosynthetic process"/>
    <property type="evidence" value="ECO:0007669"/>
    <property type="project" value="TreeGrafter"/>
</dbReference>
<feature type="domain" description="Carrier" evidence="5">
    <location>
        <begin position="450"/>
        <end position="533"/>
    </location>
</feature>
<dbReference type="Pfam" id="PF00975">
    <property type="entry name" value="Thioesterase"/>
    <property type="match status" value="1"/>
</dbReference>
<feature type="compositionally biased region" description="Basic and acidic residues" evidence="4">
    <location>
        <begin position="426"/>
        <end position="437"/>
    </location>
</feature>
<dbReference type="SMART" id="SM00824">
    <property type="entry name" value="PKS_TE"/>
    <property type="match status" value="1"/>
</dbReference>
<dbReference type="EMBL" id="BMUE01000010">
    <property type="protein sequence ID" value="GGW63073.1"/>
    <property type="molecule type" value="Genomic_DNA"/>
</dbReference>
<comment type="caution">
    <text evidence="6">The sequence shown here is derived from an EMBL/GenBank/DDBJ whole genome shotgun (WGS) entry which is preliminary data.</text>
</comment>
<evidence type="ECO:0000256" key="4">
    <source>
        <dbReference type="SAM" id="MobiDB-lite"/>
    </source>
</evidence>
<dbReference type="Gene3D" id="3.30.559.30">
    <property type="entry name" value="Nonribosomal peptide synthetase, condensation domain"/>
    <property type="match status" value="1"/>
</dbReference>
<keyword evidence="7" id="KW-1185">Reference proteome</keyword>
<evidence type="ECO:0000313" key="6">
    <source>
        <dbReference type="EMBL" id="GGW63073.1"/>
    </source>
</evidence>
<dbReference type="PROSITE" id="PS50075">
    <property type="entry name" value="CARRIER"/>
    <property type="match status" value="1"/>
</dbReference>
<dbReference type="GO" id="GO:0003824">
    <property type="term" value="F:catalytic activity"/>
    <property type="evidence" value="ECO:0007669"/>
    <property type="project" value="InterPro"/>
</dbReference>
<evidence type="ECO:0000313" key="7">
    <source>
        <dbReference type="Proteomes" id="UP000620224"/>
    </source>
</evidence>
<feature type="compositionally biased region" description="Basic and acidic residues" evidence="4">
    <location>
        <begin position="92"/>
        <end position="111"/>
    </location>
</feature>
<evidence type="ECO:0000256" key="1">
    <source>
        <dbReference type="ARBA" id="ARBA00001957"/>
    </source>
</evidence>
<name>A0A918JBG5_9ACTN</name>
<dbReference type="InterPro" id="IPR001242">
    <property type="entry name" value="Condensation_dom"/>
</dbReference>
<feature type="region of interest" description="Disordered" evidence="4">
    <location>
        <begin position="424"/>
        <end position="450"/>
    </location>
</feature>
<comment type="cofactor">
    <cofactor evidence="1">
        <name>pantetheine 4'-phosphate</name>
        <dbReference type="ChEBI" id="CHEBI:47942"/>
    </cofactor>
</comment>
<reference evidence="6" key="2">
    <citation type="submission" date="2020-09" db="EMBL/GenBank/DDBJ databases">
        <authorList>
            <person name="Sun Q."/>
            <person name="Ohkuma M."/>
        </authorList>
    </citation>
    <scope>NUCLEOTIDE SEQUENCE</scope>
    <source>
        <strain evidence="6">JCM 4490</strain>
    </source>
</reference>
<feature type="region of interest" description="Disordered" evidence="4">
    <location>
        <begin position="202"/>
        <end position="227"/>
    </location>
</feature>